<dbReference type="InterPro" id="IPR004323">
    <property type="entry name" value="Ion_tolerance_CutA"/>
</dbReference>
<evidence type="ECO:0000313" key="4">
    <source>
        <dbReference type="Proteomes" id="UP000321548"/>
    </source>
</evidence>
<dbReference type="GO" id="GO:0010038">
    <property type="term" value="P:response to metal ion"/>
    <property type="evidence" value="ECO:0007669"/>
    <property type="project" value="InterPro"/>
</dbReference>
<keyword evidence="4" id="KW-1185">Reference proteome</keyword>
<dbReference type="PANTHER" id="PTHR23419:SF8">
    <property type="entry name" value="FI09726P"/>
    <property type="match status" value="1"/>
</dbReference>
<reference evidence="3 4" key="1">
    <citation type="submission" date="2019-06" db="EMBL/GenBank/DDBJ databases">
        <title>Quisquiliibacterium sp. nov., isolated from a maize field.</title>
        <authorList>
            <person name="Lin S.-Y."/>
            <person name="Tsai C.-F."/>
            <person name="Young C.-C."/>
        </authorList>
    </citation>
    <scope>NUCLEOTIDE SEQUENCE [LARGE SCALE GENOMIC DNA]</scope>
    <source>
        <strain evidence="3 4">CC-CFT501</strain>
    </source>
</reference>
<protein>
    <submittedName>
        <fullName evidence="3">Divalent-cation tolerance protein CutA</fullName>
    </submittedName>
</protein>
<dbReference type="EMBL" id="VDUY01000006">
    <property type="protein sequence ID" value="TXL64283.1"/>
    <property type="molecule type" value="Genomic_DNA"/>
</dbReference>
<gene>
    <name evidence="3" type="ORF">FHP08_15220</name>
</gene>
<proteinExistence type="inferred from homology"/>
<dbReference type="AlphaFoldDB" id="A0A5C8NSD2"/>
<organism evidence="3 4">
    <name type="scientific">Zeimonas arvi</name>
    <dbReference type="NCBI Taxonomy" id="2498847"/>
    <lineage>
        <taxon>Bacteria</taxon>
        <taxon>Pseudomonadati</taxon>
        <taxon>Pseudomonadota</taxon>
        <taxon>Betaproteobacteria</taxon>
        <taxon>Burkholderiales</taxon>
        <taxon>Burkholderiaceae</taxon>
        <taxon>Zeimonas</taxon>
    </lineage>
</organism>
<sequence>MTTESGAPGAERELPRPQPVGVTPPDGLLLALTTIGSRQEAESTARTLLEERLVACANLLPGCRSLYLWQGALEEADETLVLFKTTRNRYRAFEERLRALHPYELPEIVAVSPDAVLPAYAAWVIGETRRRLAR</sequence>
<dbReference type="SUPFAM" id="SSF54913">
    <property type="entry name" value="GlnB-like"/>
    <property type="match status" value="1"/>
</dbReference>
<evidence type="ECO:0000256" key="2">
    <source>
        <dbReference type="SAM" id="MobiDB-lite"/>
    </source>
</evidence>
<evidence type="ECO:0000313" key="3">
    <source>
        <dbReference type="EMBL" id="TXL64283.1"/>
    </source>
</evidence>
<feature type="region of interest" description="Disordered" evidence="2">
    <location>
        <begin position="1"/>
        <end position="25"/>
    </location>
</feature>
<comment type="caution">
    <text evidence="3">The sequence shown here is derived from an EMBL/GenBank/DDBJ whole genome shotgun (WGS) entry which is preliminary data.</text>
</comment>
<dbReference type="Pfam" id="PF03091">
    <property type="entry name" value="CutA1"/>
    <property type="match status" value="1"/>
</dbReference>
<accession>A0A5C8NSD2</accession>
<dbReference type="GO" id="GO:0005507">
    <property type="term" value="F:copper ion binding"/>
    <property type="evidence" value="ECO:0007669"/>
    <property type="project" value="TreeGrafter"/>
</dbReference>
<dbReference type="PANTHER" id="PTHR23419">
    <property type="entry name" value="DIVALENT CATION TOLERANCE CUTA-RELATED"/>
    <property type="match status" value="1"/>
</dbReference>
<dbReference type="InterPro" id="IPR011322">
    <property type="entry name" value="N-reg_PII-like_a/b"/>
</dbReference>
<evidence type="ECO:0000256" key="1">
    <source>
        <dbReference type="ARBA" id="ARBA00010169"/>
    </source>
</evidence>
<dbReference type="Gene3D" id="3.30.70.120">
    <property type="match status" value="1"/>
</dbReference>
<dbReference type="OrthoDB" id="37622at2"/>
<dbReference type="Proteomes" id="UP000321548">
    <property type="component" value="Unassembled WGS sequence"/>
</dbReference>
<dbReference type="RefSeq" id="WP_147705343.1">
    <property type="nucleotide sequence ID" value="NZ_VDUY01000006.1"/>
</dbReference>
<name>A0A5C8NSD2_9BURK</name>
<comment type="similarity">
    <text evidence="1">Belongs to the CutA family.</text>
</comment>
<dbReference type="InterPro" id="IPR015867">
    <property type="entry name" value="N-reg_PII/ATP_PRibTrfase_C"/>
</dbReference>